<dbReference type="EMBL" id="JAGFNK010000047">
    <property type="protein sequence ID" value="KAI9510208.1"/>
    <property type="molecule type" value="Genomic_DNA"/>
</dbReference>
<sequence>MTTTNPSIFGRVTINTLPDDVLVDIFHFYVNGWRIRTNVWYTLVHVCQRWRYVVFASPRHLNLQLRYGGERPMSEMLDIWSVLPVVIGPAIYSSSIWGNITAFLDSEHYHRICEIHLYCIPTSHWEIFAAAMEKPFPELTSLHIWVEGDTATSVPDPFLGGSAPLLQYLWLESCSFPGIPKLLSTSHHLCCLTLLDIPDSGYFSPQALVTALSVTSRLESLDLSFHSHRSRPDPASRLPPPLTRSVLPALYHLMFRGVHEYLEDLLAQIEAPLLGHLNVKFFADVNFVVPQLHQLISHTESFKACDKASVYASDRAVELAISREELYDSPDLSLEIMCRELDRQLSSLAQVCNSSLILLSTLVQLELDIVNRTSTWENDVENRSMAGTSRSVRFCKGSAPFQTSWATCLRSAGRARGRKSSRSLTRATEHFLGGPRAIGTCSEIY</sequence>
<reference evidence="1" key="1">
    <citation type="submission" date="2021-03" db="EMBL/GenBank/DDBJ databases">
        <title>Evolutionary priming and transition to the ectomycorrhizal habit in an iconic lineage of mushroom-forming fungi: is preadaptation a requirement?</title>
        <authorList>
            <consortium name="DOE Joint Genome Institute"/>
            <person name="Looney B.P."/>
            <person name="Miyauchi S."/>
            <person name="Morin E."/>
            <person name="Drula E."/>
            <person name="Courty P.E."/>
            <person name="Chicoki N."/>
            <person name="Fauchery L."/>
            <person name="Kohler A."/>
            <person name="Kuo A."/>
            <person name="LaButti K."/>
            <person name="Pangilinan J."/>
            <person name="Lipzen A."/>
            <person name="Riley R."/>
            <person name="Andreopoulos W."/>
            <person name="He G."/>
            <person name="Johnson J."/>
            <person name="Barry K.W."/>
            <person name="Grigoriev I.V."/>
            <person name="Nagy L."/>
            <person name="Hibbett D."/>
            <person name="Henrissat B."/>
            <person name="Matheny P.B."/>
            <person name="Labbe J."/>
            <person name="Martin A.F."/>
        </authorList>
    </citation>
    <scope>NUCLEOTIDE SEQUENCE</scope>
    <source>
        <strain evidence="1">BPL698</strain>
    </source>
</reference>
<proteinExistence type="predicted"/>
<gene>
    <name evidence="1" type="ORF">F5148DRAFT_623765</name>
</gene>
<keyword evidence="2" id="KW-1185">Reference proteome</keyword>
<comment type="caution">
    <text evidence="1">The sequence shown here is derived from an EMBL/GenBank/DDBJ whole genome shotgun (WGS) entry which is preliminary data.</text>
</comment>
<accession>A0ACC0UF03</accession>
<evidence type="ECO:0000313" key="1">
    <source>
        <dbReference type="EMBL" id="KAI9510208.1"/>
    </source>
</evidence>
<organism evidence="1 2">
    <name type="scientific">Russula earlei</name>
    <dbReference type="NCBI Taxonomy" id="71964"/>
    <lineage>
        <taxon>Eukaryota</taxon>
        <taxon>Fungi</taxon>
        <taxon>Dikarya</taxon>
        <taxon>Basidiomycota</taxon>
        <taxon>Agaricomycotina</taxon>
        <taxon>Agaricomycetes</taxon>
        <taxon>Russulales</taxon>
        <taxon>Russulaceae</taxon>
        <taxon>Russula</taxon>
    </lineage>
</organism>
<dbReference type="Proteomes" id="UP001207468">
    <property type="component" value="Unassembled WGS sequence"/>
</dbReference>
<protein>
    <submittedName>
        <fullName evidence="1">Uncharacterized protein</fullName>
    </submittedName>
</protein>
<evidence type="ECO:0000313" key="2">
    <source>
        <dbReference type="Proteomes" id="UP001207468"/>
    </source>
</evidence>
<name>A0ACC0UF03_9AGAM</name>